<sequence>MPNLIPATDLSAFVSRCLTACGMPEGDAAKVATLMTRADLMGQDGHGVFRLPMYVRRILAGGMNLTPSFALLQDRPASALVDGDNGMGHLVMQHATELAMEKARKTGVAWVGARQSNHAGPASLYAMLPAQENMIGLYLAVGSANHMPPWGGTDLLLSTNPIAVAVPALQFPPIVLDMATTVAAYGKVKTAAQRGEPMPEGWMIDRDGKPLTDPARAAEGFLLPIGGAKGYGLSLIFGILAGVLNGAAFGRDVVDFNADAETVTNTGQAILVLDIAAFTDPARFRADIDDVWRQMKSSERMTGVDEIRLPGERLHRVMAKRTADGIPLPGALQERLATLATELGVAPL</sequence>
<evidence type="ECO:0000313" key="3">
    <source>
        <dbReference type="EMBL" id="PJE37067.1"/>
    </source>
</evidence>
<dbReference type="PANTHER" id="PTHR11091:SF0">
    <property type="entry name" value="MALATE DEHYDROGENASE"/>
    <property type="match status" value="1"/>
</dbReference>
<name>A0A2M8J2Q5_9RHOB</name>
<dbReference type="Proteomes" id="UP000231553">
    <property type="component" value="Unassembled WGS sequence"/>
</dbReference>
<protein>
    <submittedName>
        <fullName evidence="3">Lactate dehydrogenase</fullName>
    </submittedName>
</protein>
<keyword evidence="2" id="KW-0560">Oxidoreductase</keyword>
<organism evidence="3 4">
    <name type="scientific">Pseudooceanicola lipolyticus</name>
    <dbReference type="NCBI Taxonomy" id="2029104"/>
    <lineage>
        <taxon>Bacteria</taxon>
        <taxon>Pseudomonadati</taxon>
        <taxon>Pseudomonadota</taxon>
        <taxon>Alphaproteobacteria</taxon>
        <taxon>Rhodobacterales</taxon>
        <taxon>Paracoccaceae</taxon>
        <taxon>Pseudooceanicola</taxon>
    </lineage>
</organism>
<evidence type="ECO:0000256" key="2">
    <source>
        <dbReference type="ARBA" id="ARBA00023002"/>
    </source>
</evidence>
<evidence type="ECO:0000313" key="4">
    <source>
        <dbReference type="Proteomes" id="UP000231553"/>
    </source>
</evidence>
<dbReference type="Pfam" id="PF02615">
    <property type="entry name" value="Ldh_2"/>
    <property type="match status" value="1"/>
</dbReference>
<gene>
    <name evidence="3" type="ORF">CVM52_08925</name>
</gene>
<dbReference type="InterPro" id="IPR043143">
    <property type="entry name" value="Mal/L-sulf/L-lact_DH-like_NADP"/>
</dbReference>
<dbReference type="GO" id="GO:0016491">
    <property type="term" value="F:oxidoreductase activity"/>
    <property type="evidence" value="ECO:0007669"/>
    <property type="project" value="UniProtKB-KW"/>
</dbReference>
<dbReference type="SUPFAM" id="SSF89733">
    <property type="entry name" value="L-sulfolactate dehydrogenase-like"/>
    <property type="match status" value="1"/>
</dbReference>
<proteinExistence type="inferred from homology"/>
<comment type="caution">
    <text evidence="3">The sequence shown here is derived from an EMBL/GenBank/DDBJ whole genome shotgun (WGS) entry which is preliminary data.</text>
</comment>
<accession>A0A2M8J2Q5</accession>
<dbReference type="EMBL" id="PGTB01000023">
    <property type="protein sequence ID" value="PJE37067.1"/>
    <property type="molecule type" value="Genomic_DNA"/>
</dbReference>
<dbReference type="RefSeq" id="WP_100162165.1">
    <property type="nucleotide sequence ID" value="NZ_PGTB01000023.1"/>
</dbReference>
<dbReference type="Gene3D" id="1.10.1530.10">
    <property type="match status" value="1"/>
</dbReference>
<keyword evidence="4" id="KW-1185">Reference proteome</keyword>
<dbReference type="AlphaFoldDB" id="A0A2M8J2Q5"/>
<evidence type="ECO:0000256" key="1">
    <source>
        <dbReference type="ARBA" id="ARBA00006056"/>
    </source>
</evidence>
<dbReference type="InterPro" id="IPR003767">
    <property type="entry name" value="Malate/L-lactate_DH-like"/>
</dbReference>
<dbReference type="Gene3D" id="3.30.1370.60">
    <property type="entry name" value="Hypothetical oxidoreductase yiak, domain 2"/>
    <property type="match status" value="1"/>
</dbReference>
<dbReference type="InterPro" id="IPR043144">
    <property type="entry name" value="Mal/L-sulf/L-lact_DH-like_ah"/>
</dbReference>
<dbReference type="OrthoDB" id="9811519at2"/>
<dbReference type="PANTHER" id="PTHR11091">
    <property type="entry name" value="OXIDOREDUCTASE-RELATED"/>
    <property type="match status" value="1"/>
</dbReference>
<reference evidence="3 4" key="1">
    <citation type="journal article" date="2018" name="Int. J. Syst. Evol. Microbiol.">
        <title>Pseudooceanicola lipolyticus sp. nov., a marine alphaproteobacterium, reclassification of Oceanicola flagellatus as Pseudooceanicola flagellatus comb. nov. and emended description of the genus Pseudooceanicola.</title>
        <authorList>
            <person name="Huang M.-M."/>
            <person name="Guo L.-L."/>
            <person name="Wu Y.-H."/>
            <person name="Lai Q.-L."/>
            <person name="Shao Z.-Z."/>
            <person name="Wang C.-S."/>
            <person name="Wu M."/>
            <person name="Xu X.-W."/>
        </authorList>
    </citation>
    <scope>NUCLEOTIDE SEQUENCE [LARGE SCALE GENOMIC DNA]</scope>
    <source>
        <strain evidence="3 4">157</strain>
    </source>
</reference>
<comment type="similarity">
    <text evidence="1">Belongs to the LDH2/MDH2 oxidoreductase family.</text>
</comment>
<dbReference type="InterPro" id="IPR036111">
    <property type="entry name" value="Mal/L-sulfo/L-lacto_DH-like_sf"/>
</dbReference>